<gene>
    <name evidence="10" type="ORF">NIES2135_01560</name>
</gene>
<dbReference type="Pfam" id="PF00862">
    <property type="entry name" value="GT-B_Sucrose_synth"/>
    <property type="match status" value="1"/>
</dbReference>
<evidence type="ECO:0000256" key="3">
    <source>
        <dbReference type="ARBA" id="ARBA00022676"/>
    </source>
</evidence>
<feature type="domain" description="Sucrose synthase first GT-B" evidence="8">
    <location>
        <begin position="258"/>
        <end position="539"/>
    </location>
</feature>
<keyword evidence="3" id="KW-0328">Glycosyltransferase</keyword>
<dbReference type="SUPFAM" id="SSF53756">
    <property type="entry name" value="UDP-Glycosyltransferase/glycogen phosphorylase"/>
    <property type="match status" value="1"/>
</dbReference>
<dbReference type="InterPro" id="IPR001296">
    <property type="entry name" value="Glyco_trans_1"/>
</dbReference>
<reference evidence="10 11" key="1">
    <citation type="submission" date="2017-06" db="EMBL/GenBank/DDBJ databases">
        <title>Genome sequencing of cyanobaciteial culture collection at National Institute for Environmental Studies (NIES).</title>
        <authorList>
            <person name="Hirose Y."/>
            <person name="Shimura Y."/>
            <person name="Fujisawa T."/>
            <person name="Nakamura Y."/>
            <person name="Kawachi M."/>
        </authorList>
    </citation>
    <scope>NUCLEOTIDE SEQUENCE [LARGE SCALE GENOMIC DNA]</scope>
    <source>
        <strain evidence="10 11">NIES-2135</strain>
    </source>
</reference>
<dbReference type="PANTHER" id="PTHR45839">
    <property type="match status" value="1"/>
</dbReference>
<dbReference type="PANTHER" id="PTHR45839:SF7">
    <property type="entry name" value="SUCROSE SYNTHASE 1"/>
    <property type="match status" value="1"/>
</dbReference>
<feature type="domain" description="Glycosyl transferase family 1" evidence="7">
    <location>
        <begin position="566"/>
        <end position="722"/>
    </location>
</feature>
<proteinExistence type="predicted"/>
<comment type="catalytic activity">
    <reaction evidence="5">
        <text>an NDP-alpha-D-glucose + D-fructose = a ribonucleoside 5'-diphosphate + sucrose + H(+)</text>
        <dbReference type="Rhea" id="RHEA:16241"/>
        <dbReference type="ChEBI" id="CHEBI:15378"/>
        <dbReference type="ChEBI" id="CHEBI:17992"/>
        <dbReference type="ChEBI" id="CHEBI:37721"/>
        <dbReference type="ChEBI" id="CHEBI:57930"/>
        <dbReference type="ChEBI" id="CHEBI:76533"/>
        <dbReference type="EC" id="2.4.1.13"/>
    </reaction>
</comment>
<dbReference type="Gene3D" id="3.40.50.2000">
    <property type="entry name" value="Glycogen Phosphorylase B"/>
    <property type="match status" value="2"/>
</dbReference>
<evidence type="ECO:0000256" key="5">
    <source>
        <dbReference type="ARBA" id="ARBA00049030"/>
    </source>
</evidence>
<evidence type="ECO:0000259" key="9">
    <source>
        <dbReference type="Pfam" id="PF24862"/>
    </source>
</evidence>
<evidence type="ECO:0000256" key="6">
    <source>
        <dbReference type="NCBIfam" id="TIGR02470"/>
    </source>
</evidence>
<dbReference type="Gene3D" id="1.20.120.1230">
    <property type="match status" value="1"/>
</dbReference>
<evidence type="ECO:0000256" key="2">
    <source>
        <dbReference type="ARBA" id="ARBA00020955"/>
    </source>
</evidence>
<dbReference type="GO" id="GO:0016157">
    <property type="term" value="F:sucrose synthase activity"/>
    <property type="evidence" value="ECO:0007669"/>
    <property type="project" value="UniProtKB-UniRule"/>
</dbReference>
<dbReference type="InterPro" id="IPR000368">
    <property type="entry name" value="Sucrose_synth_GT-B1"/>
</dbReference>
<dbReference type="Pfam" id="PF24862">
    <property type="entry name" value="SUS_EPBD"/>
    <property type="match status" value="1"/>
</dbReference>
<feature type="domain" description="Sucrose synthase EPBD" evidence="9">
    <location>
        <begin position="147"/>
        <end position="235"/>
    </location>
</feature>
<dbReference type="EC" id="2.4.1.13" evidence="1 6"/>
<dbReference type="NCBIfam" id="TIGR02470">
    <property type="entry name" value="sucr_synth"/>
    <property type="match status" value="1"/>
</dbReference>
<dbReference type="InterPro" id="IPR012820">
    <property type="entry name" value="Sucrose_synthase_pln/cyn"/>
</dbReference>
<dbReference type="InterPro" id="IPR056736">
    <property type="entry name" value="SUS_EPBD"/>
</dbReference>
<evidence type="ECO:0000259" key="7">
    <source>
        <dbReference type="Pfam" id="PF00534"/>
    </source>
</evidence>
<name>A0A1Z4J9A8_LEPBY</name>
<sequence>MQQLIEAVLHHADEQAVLQQLIQTLSRSNQRYFLKNEIIHAFADYCHEARKPAHFFHSSHLGTLIQYSHELLLEEDCIWLLLRPWIGGQQIWCLDSELTKAQVMPPKALLEARDRFVGRAQDQLFEIDVTPFYEHTPKVDDPRNIGQGLAFLNRYLSSQVLNDRSYWLETLFDVLHRHHYDGIPLLINDQIESGEQLAEQIRQAIQILKSKASDESYQSVHAELQPLGFEPGWGNTVERVRGMMELVDQMVNMPQPAILEAFVARFPSVFRVALCSIHGWVGQDYLGRSETLGQVAYVLDQARSLDRKLQEEIHLAGLDMLNIQPQVVILTRLIPNCEGTQCDLPLEKVDDTNNTWILRVPFREFNSKITDNWISKFEIWGYLETFAIDAQSRLLEQLNGKPDLIIGNYSDGNLVASLIARQLNVTHCNIAHSLEKPKHLFSNLYWQELEPQYHFSAQFTADLISMNAADFIVTSSYQEIVGSPDTFGQYESYKCFTMPQLYHVINGIELFSPKFNRIPPGVDERVFFPYSEARSSEHRDRLTYLLFEQEASHILGKLADPSLTPILAISPLTAVKNLSGLVECFGRSPELQQRCNLILVTSKLSVDAAINADEAEEIEKIHRLIDYYQLHEHVRWIGERLSNPDLGEMYRSIADRRGIFVHFARFEAFGRVLLEAMVSGLPSFATEFGGTTEIIEDDKHGFLINPTDLDGSTRKILDFLDRAYADPNYWEQLSAKSIQRIHDEYNWQHHTRQLLLLTKLYSFWNYVHRESRESLLHYLDALFHLLYKPRAESILEEHQKI</sequence>
<evidence type="ECO:0000256" key="4">
    <source>
        <dbReference type="ARBA" id="ARBA00022679"/>
    </source>
</evidence>
<evidence type="ECO:0000313" key="10">
    <source>
        <dbReference type="EMBL" id="BAY53352.1"/>
    </source>
</evidence>
<evidence type="ECO:0000259" key="8">
    <source>
        <dbReference type="Pfam" id="PF00862"/>
    </source>
</evidence>
<dbReference type="EMBL" id="AP018203">
    <property type="protein sequence ID" value="BAY53352.1"/>
    <property type="molecule type" value="Genomic_DNA"/>
</dbReference>
<evidence type="ECO:0000256" key="1">
    <source>
        <dbReference type="ARBA" id="ARBA00012540"/>
    </source>
</evidence>
<keyword evidence="4" id="KW-0808">Transferase</keyword>
<dbReference type="GO" id="GO:0005985">
    <property type="term" value="P:sucrose metabolic process"/>
    <property type="evidence" value="ECO:0007669"/>
    <property type="project" value="UniProtKB-UniRule"/>
</dbReference>
<evidence type="ECO:0000313" key="11">
    <source>
        <dbReference type="Proteomes" id="UP000217895"/>
    </source>
</evidence>
<protein>
    <recommendedName>
        <fullName evidence="2 6">Sucrose synthase</fullName>
        <ecNumber evidence="1 6">2.4.1.13</ecNumber>
    </recommendedName>
</protein>
<dbReference type="Proteomes" id="UP000217895">
    <property type="component" value="Chromosome"/>
</dbReference>
<accession>A0A1Z4J9A8</accession>
<dbReference type="AlphaFoldDB" id="A0A1Z4J9A8"/>
<dbReference type="Gene3D" id="3.10.450.330">
    <property type="match status" value="1"/>
</dbReference>
<dbReference type="Pfam" id="PF00534">
    <property type="entry name" value="Glycos_transf_1"/>
    <property type="match status" value="1"/>
</dbReference>
<organism evidence="10 11">
    <name type="scientific">Leptolyngbya boryana NIES-2135</name>
    <dbReference type="NCBI Taxonomy" id="1973484"/>
    <lineage>
        <taxon>Bacteria</taxon>
        <taxon>Bacillati</taxon>
        <taxon>Cyanobacteriota</taxon>
        <taxon>Cyanophyceae</taxon>
        <taxon>Leptolyngbyales</taxon>
        <taxon>Leptolyngbyaceae</taxon>
        <taxon>Leptolyngbya group</taxon>
        <taxon>Leptolyngbya</taxon>
    </lineage>
</organism>
<keyword evidence="11" id="KW-1185">Reference proteome</keyword>